<dbReference type="AlphaFoldDB" id="A0A7S1SX24"/>
<dbReference type="PANTHER" id="PTHR34356:SF1">
    <property type="entry name" value="ANTIGENIC HEAT-STABLE PROTEIN"/>
    <property type="match status" value="1"/>
</dbReference>
<sequence length="134" mass="15235">MPQQQEQLATPESKVLEHMMETGVFDDLRLKILKEMKETKSLKEIASKRVAEELKKGELKEKVAKLKSGGDGAAARVRLHKHVMEELRKRLEKEMMDVISDCTWKLMYSGSEIGNQIDAEVHAVFLSVVANELI</sequence>
<name>A0A7S1SX24_9CHLO</name>
<protein>
    <submittedName>
        <fullName evidence="1">Uncharacterized protein</fullName>
    </submittedName>
</protein>
<organism evidence="1">
    <name type="scientific">Tetraselmis chuii</name>
    <dbReference type="NCBI Taxonomy" id="63592"/>
    <lineage>
        <taxon>Eukaryota</taxon>
        <taxon>Viridiplantae</taxon>
        <taxon>Chlorophyta</taxon>
        <taxon>core chlorophytes</taxon>
        <taxon>Chlorodendrophyceae</taxon>
        <taxon>Chlorodendrales</taxon>
        <taxon>Chlorodendraceae</taxon>
        <taxon>Tetraselmis</taxon>
    </lineage>
</organism>
<evidence type="ECO:0000313" key="1">
    <source>
        <dbReference type="EMBL" id="CAD9211404.1"/>
    </source>
</evidence>
<gene>
    <name evidence="1" type="ORF">TCHU04912_LOCUS13643</name>
</gene>
<accession>A0A7S1SX24</accession>
<dbReference type="PANTHER" id="PTHR34356">
    <property type="entry name" value="ANTIGENIC HEAT-STABLE PROTEIN"/>
    <property type="match status" value="1"/>
</dbReference>
<reference evidence="1" key="1">
    <citation type="submission" date="2021-01" db="EMBL/GenBank/DDBJ databases">
        <authorList>
            <person name="Corre E."/>
            <person name="Pelletier E."/>
            <person name="Niang G."/>
            <person name="Scheremetjew M."/>
            <person name="Finn R."/>
            <person name="Kale V."/>
            <person name="Holt S."/>
            <person name="Cochrane G."/>
            <person name="Meng A."/>
            <person name="Brown T."/>
            <person name="Cohen L."/>
        </authorList>
    </citation>
    <scope>NUCLEOTIDE SEQUENCE</scope>
    <source>
        <strain evidence="1">PLY429</strain>
    </source>
</reference>
<proteinExistence type="predicted"/>
<dbReference type="EMBL" id="HBGG01026433">
    <property type="protein sequence ID" value="CAD9211404.1"/>
    <property type="molecule type" value="Transcribed_RNA"/>
</dbReference>